<organism evidence="2 3">
    <name type="scientific">Marinoscillum luteum</name>
    <dbReference type="NCBI Taxonomy" id="861051"/>
    <lineage>
        <taxon>Bacteria</taxon>
        <taxon>Pseudomonadati</taxon>
        <taxon>Bacteroidota</taxon>
        <taxon>Cytophagia</taxon>
        <taxon>Cytophagales</taxon>
        <taxon>Reichenbachiellaceae</taxon>
        <taxon>Marinoscillum</taxon>
    </lineage>
</organism>
<gene>
    <name evidence="2" type="ORF">ACHKAR_04380</name>
</gene>
<keyword evidence="1" id="KW-0812">Transmembrane</keyword>
<comment type="caution">
    <text evidence="2">The sequence shown here is derived from an EMBL/GenBank/DDBJ whole genome shotgun (WGS) entry which is preliminary data.</text>
</comment>
<accession>A0ABW7N525</accession>
<feature type="transmembrane region" description="Helical" evidence="1">
    <location>
        <begin position="123"/>
        <end position="145"/>
    </location>
</feature>
<feature type="transmembrane region" description="Helical" evidence="1">
    <location>
        <begin position="59"/>
        <end position="76"/>
    </location>
</feature>
<keyword evidence="3" id="KW-1185">Reference proteome</keyword>
<dbReference type="EMBL" id="JBIPKE010000012">
    <property type="protein sequence ID" value="MFH6982661.1"/>
    <property type="molecule type" value="Genomic_DNA"/>
</dbReference>
<keyword evidence="1" id="KW-1133">Transmembrane helix</keyword>
<keyword evidence="1" id="KW-0472">Membrane</keyword>
<evidence type="ECO:0000313" key="2">
    <source>
        <dbReference type="EMBL" id="MFH6982661.1"/>
    </source>
</evidence>
<dbReference type="InterPro" id="IPR021737">
    <property type="entry name" value="Phage_phiKZ_Orf197"/>
</dbReference>
<evidence type="ECO:0000313" key="3">
    <source>
        <dbReference type="Proteomes" id="UP001610063"/>
    </source>
</evidence>
<dbReference type="Pfam" id="PF11750">
    <property type="entry name" value="DUF3307"/>
    <property type="match status" value="1"/>
</dbReference>
<feature type="transmembrane region" description="Helical" evidence="1">
    <location>
        <begin position="37"/>
        <end position="53"/>
    </location>
</feature>
<feature type="transmembrane region" description="Helical" evidence="1">
    <location>
        <begin position="88"/>
        <end position="108"/>
    </location>
</feature>
<dbReference type="Proteomes" id="UP001610063">
    <property type="component" value="Unassembled WGS sequence"/>
</dbReference>
<sequence>MITLSLQLLLAHIIGDFLLQPASWVAHKTQRKHRSPYLYWHTLVHAVVLAVLLRFDHQYLLGFLTIVCSHLAIDLIKLSLHQRFNERILFFADQIAHVTVIMLVVNYYEPINIPAEAVFQPKVLLLITGVLIVTVVSSIIMRVIITKWALEEDAYEDSLPHAGQYIGMLERLFVFGFIILQQWEVIGFLLAAKSVFRFGDLSKSKDRKLTEYILIGTLLSFGLAIVTGLAYNHLISLIV</sequence>
<feature type="transmembrane region" description="Helical" evidence="1">
    <location>
        <begin position="212"/>
        <end position="231"/>
    </location>
</feature>
<name>A0ABW7N525_9BACT</name>
<protein>
    <submittedName>
        <fullName evidence="2">DUF3307 domain-containing protein</fullName>
    </submittedName>
</protein>
<evidence type="ECO:0000256" key="1">
    <source>
        <dbReference type="SAM" id="Phobius"/>
    </source>
</evidence>
<feature type="transmembrane region" description="Helical" evidence="1">
    <location>
        <begin position="172"/>
        <end position="192"/>
    </location>
</feature>
<dbReference type="RefSeq" id="WP_395416339.1">
    <property type="nucleotide sequence ID" value="NZ_JBIPKE010000012.1"/>
</dbReference>
<proteinExistence type="predicted"/>
<reference evidence="2 3" key="1">
    <citation type="journal article" date="2013" name="Int. J. Syst. Evol. Microbiol.">
        <title>Marinoscillum luteum sp. nov., isolated from marine sediment.</title>
        <authorList>
            <person name="Cha I.T."/>
            <person name="Park S.J."/>
            <person name="Kim S.J."/>
            <person name="Kim J.G."/>
            <person name="Jung M.Y."/>
            <person name="Shin K.S."/>
            <person name="Kwon K.K."/>
            <person name="Yang S.H."/>
            <person name="Seo Y.S."/>
            <person name="Rhee S.K."/>
        </authorList>
    </citation>
    <scope>NUCLEOTIDE SEQUENCE [LARGE SCALE GENOMIC DNA]</scope>
    <source>
        <strain evidence="2 3">KCTC 23939</strain>
    </source>
</reference>